<evidence type="ECO:0000313" key="4">
    <source>
        <dbReference type="EMBL" id="RAW30101.1"/>
    </source>
</evidence>
<proteinExistence type="predicted"/>
<dbReference type="Proteomes" id="UP000251314">
    <property type="component" value="Unassembled WGS sequence"/>
</dbReference>
<reference evidence="2" key="2">
    <citation type="submission" date="2018-10" db="EMBL/GenBank/DDBJ databases">
        <title>Effector identification in a new, highly contiguous assembly of the strawberry crown rot pathogen Phytophthora cactorum.</title>
        <authorList>
            <person name="Armitage A.D."/>
            <person name="Nellist C.F."/>
            <person name="Bates H."/>
            <person name="Vickerstaff R.J."/>
            <person name="Harrison R.J."/>
        </authorList>
    </citation>
    <scope>NUCLEOTIDE SEQUENCE</scope>
    <source>
        <strain evidence="2">15-7</strain>
        <strain evidence="3">4040</strain>
    </source>
</reference>
<evidence type="ECO:0000313" key="3">
    <source>
        <dbReference type="EMBL" id="KAG2927407.1"/>
    </source>
</evidence>
<keyword evidence="5" id="KW-1185">Reference proteome</keyword>
<dbReference type="VEuPathDB" id="FungiDB:PC110_g13547"/>
<feature type="region of interest" description="Disordered" evidence="1">
    <location>
        <begin position="295"/>
        <end position="314"/>
    </location>
</feature>
<dbReference type="AlphaFoldDB" id="A0A329S083"/>
<dbReference type="Proteomes" id="UP000736787">
    <property type="component" value="Unassembled WGS sequence"/>
</dbReference>
<dbReference type="EMBL" id="RCMK01000461">
    <property type="protein sequence ID" value="KAG2927407.1"/>
    <property type="molecule type" value="Genomic_DNA"/>
</dbReference>
<reference evidence="4 5" key="1">
    <citation type="submission" date="2018-01" db="EMBL/GenBank/DDBJ databases">
        <title>Draft genome of the strawberry crown rot pathogen Phytophthora cactorum.</title>
        <authorList>
            <person name="Armitage A.D."/>
            <person name="Lysoe E."/>
            <person name="Nellist C.F."/>
            <person name="Harrison R.J."/>
            <person name="Brurberg M.B."/>
        </authorList>
    </citation>
    <scope>NUCLEOTIDE SEQUENCE [LARGE SCALE GENOMIC DNA]</scope>
    <source>
        <strain evidence="4 5">10300</strain>
    </source>
</reference>
<evidence type="ECO:0000256" key="1">
    <source>
        <dbReference type="SAM" id="MobiDB-lite"/>
    </source>
</evidence>
<organism evidence="4 5">
    <name type="scientific">Phytophthora cactorum</name>
    <dbReference type="NCBI Taxonomy" id="29920"/>
    <lineage>
        <taxon>Eukaryota</taxon>
        <taxon>Sar</taxon>
        <taxon>Stramenopiles</taxon>
        <taxon>Oomycota</taxon>
        <taxon>Peronosporomycetes</taxon>
        <taxon>Peronosporales</taxon>
        <taxon>Peronosporaceae</taxon>
        <taxon>Phytophthora</taxon>
    </lineage>
</organism>
<dbReference type="EMBL" id="RCMG01000486">
    <property type="protein sequence ID" value="KAG2853356.1"/>
    <property type="molecule type" value="Genomic_DNA"/>
</dbReference>
<evidence type="ECO:0000313" key="5">
    <source>
        <dbReference type="Proteomes" id="UP000251314"/>
    </source>
</evidence>
<protein>
    <submittedName>
        <fullName evidence="4">Uncharacterized protein</fullName>
    </submittedName>
</protein>
<sequence length="393" mass="45091">MSDNQAKARSPLGLEKFNGNKSEFTMWKDKILTHVQQLDHDHEIKTFEKGQPEPTVTMVDFLTGTPEKPVISVSGPPDDEEDKKNLLWRLVYYNRALTGMRNLFNQTLPHSFLSTLPETVSKMDPCEVWKLLEQSYGQGVAGGLIQLKNMWTRMTNSNWKNLRTLFAQLKKERNDINRKTRTLIDQDMVTESWLCMEVLSQLPSEFWVSSIALTPDGFTIDKVEAAVVRVFGEKSRKEIGTVRQPVTINAVRQHNPKKRKAPPRTCRYRGQPDHYKVACPTMATDREETRPGVPLYRTDIWSPPSNQKNKGQKSVRVRTVKKAKNQTEVVSQIPVAAMTNGKTLLEQSIETEHDINELRYIGYVNEDQKPHSRSGSDDMMDVEDKVRLKYNST</sequence>
<evidence type="ECO:0000313" key="2">
    <source>
        <dbReference type="EMBL" id="KAG2853356.1"/>
    </source>
</evidence>
<dbReference type="OrthoDB" id="128971at2759"/>
<dbReference type="Proteomes" id="UP000735874">
    <property type="component" value="Unassembled WGS sequence"/>
</dbReference>
<accession>A0A329S083</accession>
<gene>
    <name evidence="4" type="ORF">PC110_g13547</name>
    <name evidence="2" type="ORF">PC113_g14245</name>
    <name evidence="3" type="ORF">PC117_g14595</name>
</gene>
<comment type="caution">
    <text evidence="4">The sequence shown here is derived from an EMBL/GenBank/DDBJ whole genome shotgun (WGS) entry which is preliminary data.</text>
</comment>
<name>A0A329S083_9STRA</name>
<dbReference type="EMBL" id="MJFZ01000389">
    <property type="protein sequence ID" value="RAW30101.1"/>
    <property type="molecule type" value="Genomic_DNA"/>
</dbReference>